<evidence type="ECO:0000313" key="2">
    <source>
        <dbReference type="EMBL" id="ORC89678.1"/>
    </source>
</evidence>
<keyword evidence="1" id="KW-0732">Signal</keyword>
<keyword evidence="3" id="KW-1185">Reference proteome</keyword>
<dbReference type="OrthoDB" id="252862at2759"/>
<sequence>MFVLLLLLLLFLCCASVCIAQKDGGDAPSTGVVRELPRKGRSGVQAYTVATSKRQLIRIKTSMEDLKKKTKYCTKKKDTSGECEDPDNCNKDHFGLTMGCLS</sequence>
<name>A0A1X0NYP7_9TRYP</name>
<protein>
    <recommendedName>
        <fullName evidence="4">Leishmanolysin-like peptidase</fullName>
    </recommendedName>
</protein>
<evidence type="ECO:0000256" key="1">
    <source>
        <dbReference type="SAM" id="SignalP"/>
    </source>
</evidence>
<gene>
    <name evidence="2" type="ORF">TM35_000112120</name>
</gene>
<evidence type="ECO:0000313" key="3">
    <source>
        <dbReference type="Proteomes" id="UP000192257"/>
    </source>
</evidence>
<feature type="chain" id="PRO_5012687688" description="Leishmanolysin-like peptidase" evidence="1">
    <location>
        <begin position="21"/>
        <end position="102"/>
    </location>
</feature>
<evidence type="ECO:0008006" key="4">
    <source>
        <dbReference type="Google" id="ProtNLM"/>
    </source>
</evidence>
<dbReference type="Proteomes" id="UP000192257">
    <property type="component" value="Unassembled WGS sequence"/>
</dbReference>
<reference evidence="2 3" key="1">
    <citation type="submission" date="2017-03" db="EMBL/GenBank/DDBJ databases">
        <title>An alternative strategy for trypanosome survival in the mammalian bloodstream revealed through genome and transcriptome analysis of the ubiquitous bovine parasite Trypanosoma (Megatrypanum) theileri.</title>
        <authorList>
            <person name="Kelly S."/>
            <person name="Ivens A."/>
            <person name="Mott A."/>
            <person name="O'Neill E."/>
            <person name="Emms D."/>
            <person name="Macleod O."/>
            <person name="Voorheis P."/>
            <person name="Matthews J."/>
            <person name="Matthews K."/>
            <person name="Carrington M."/>
        </authorList>
    </citation>
    <scope>NUCLEOTIDE SEQUENCE [LARGE SCALE GENOMIC DNA]</scope>
    <source>
        <strain evidence="2">Edinburgh</strain>
    </source>
</reference>
<feature type="signal peptide" evidence="1">
    <location>
        <begin position="1"/>
        <end position="20"/>
    </location>
</feature>
<dbReference type="GeneID" id="39984701"/>
<dbReference type="AlphaFoldDB" id="A0A1X0NYP7"/>
<dbReference type="EMBL" id="NBCO01000011">
    <property type="protein sequence ID" value="ORC89678.1"/>
    <property type="molecule type" value="Genomic_DNA"/>
</dbReference>
<dbReference type="VEuPathDB" id="TriTrypDB:TM35_000112120"/>
<organism evidence="2 3">
    <name type="scientific">Trypanosoma theileri</name>
    <dbReference type="NCBI Taxonomy" id="67003"/>
    <lineage>
        <taxon>Eukaryota</taxon>
        <taxon>Discoba</taxon>
        <taxon>Euglenozoa</taxon>
        <taxon>Kinetoplastea</taxon>
        <taxon>Metakinetoplastina</taxon>
        <taxon>Trypanosomatida</taxon>
        <taxon>Trypanosomatidae</taxon>
        <taxon>Trypanosoma</taxon>
    </lineage>
</organism>
<accession>A0A1X0NYP7</accession>
<dbReference type="RefSeq" id="XP_028883744.1">
    <property type="nucleotide sequence ID" value="XM_029024921.1"/>
</dbReference>
<proteinExistence type="predicted"/>
<comment type="caution">
    <text evidence="2">The sequence shown here is derived from an EMBL/GenBank/DDBJ whole genome shotgun (WGS) entry which is preliminary data.</text>
</comment>